<dbReference type="PANTHER" id="PTHR30537">
    <property type="entry name" value="HTH-TYPE TRANSCRIPTIONAL REGULATOR"/>
    <property type="match status" value="1"/>
</dbReference>
<organism evidence="6 7">
    <name type="scientific">Litoreibacter arenae DSM 19593</name>
    <dbReference type="NCBI Taxonomy" id="1123360"/>
    <lineage>
        <taxon>Bacteria</taxon>
        <taxon>Pseudomonadati</taxon>
        <taxon>Pseudomonadota</taxon>
        <taxon>Alphaproteobacteria</taxon>
        <taxon>Rhodobacterales</taxon>
        <taxon>Roseobacteraceae</taxon>
        <taxon>Litoreibacter</taxon>
    </lineage>
</organism>
<dbReference type="InterPro" id="IPR036390">
    <property type="entry name" value="WH_DNA-bd_sf"/>
</dbReference>
<dbReference type="InterPro" id="IPR000847">
    <property type="entry name" value="LysR_HTH_N"/>
</dbReference>
<name>S9RSL2_9RHOB</name>
<dbReference type="OrthoDB" id="9796526at2"/>
<keyword evidence="3" id="KW-0238">DNA-binding</keyword>
<dbReference type="InterPro" id="IPR058163">
    <property type="entry name" value="LysR-type_TF_proteobact-type"/>
</dbReference>
<dbReference type="STRING" id="1123360.thalar_02678"/>
<dbReference type="eggNOG" id="COG0583">
    <property type="taxonomic scope" value="Bacteria"/>
</dbReference>
<proteinExistence type="inferred from homology"/>
<dbReference type="PANTHER" id="PTHR30537:SF3">
    <property type="entry name" value="TRANSCRIPTIONAL REGULATORY PROTEIN"/>
    <property type="match status" value="1"/>
</dbReference>
<dbReference type="HOGENOM" id="CLU_039613_2_1_5"/>
<feature type="domain" description="HTH lysR-type" evidence="5">
    <location>
        <begin position="6"/>
        <end position="63"/>
    </location>
</feature>
<evidence type="ECO:0000313" key="6">
    <source>
        <dbReference type="EMBL" id="EPX76959.1"/>
    </source>
</evidence>
<evidence type="ECO:0000313" key="7">
    <source>
        <dbReference type="Proteomes" id="UP000015351"/>
    </source>
</evidence>
<evidence type="ECO:0000256" key="1">
    <source>
        <dbReference type="ARBA" id="ARBA00009437"/>
    </source>
</evidence>
<gene>
    <name evidence="6" type="ORF">thalar_02678</name>
</gene>
<dbReference type="Pfam" id="PF03466">
    <property type="entry name" value="LysR_substrate"/>
    <property type="match status" value="1"/>
</dbReference>
<reference evidence="7" key="1">
    <citation type="journal article" date="2013" name="Stand. Genomic Sci.">
        <title>Genome sequence of the Litoreibacter arenae type strain (DSM 19593(T)), a member of the Roseobacter clade isolated from sea sand.</title>
        <authorList>
            <person name="Riedel T."/>
            <person name="Fiebig A."/>
            <person name="Petersen J."/>
            <person name="Gronow S."/>
            <person name="Kyrpides N.C."/>
            <person name="Goker M."/>
            <person name="Klenk H.P."/>
        </authorList>
    </citation>
    <scope>NUCLEOTIDE SEQUENCE [LARGE SCALE GENOMIC DNA]</scope>
    <source>
        <strain evidence="7">DSM 19593</strain>
    </source>
</reference>
<dbReference type="SUPFAM" id="SSF46785">
    <property type="entry name" value="Winged helix' DNA-binding domain"/>
    <property type="match status" value="1"/>
</dbReference>
<dbReference type="AlphaFoldDB" id="S9RSL2"/>
<dbReference type="Pfam" id="PF00126">
    <property type="entry name" value="HTH_1"/>
    <property type="match status" value="1"/>
</dbReference>
<evidence type="ECO:0000259" key="5">
    <source>
        <dbReference type="PROSITE" id="PS50931"/>
    </source>
</evidence>
<protein>
    <submittedName>
        <fullName evidence="6">Transcriptional regulator, LysR family</fullName>
    </submittedName>
</protein>
<comment type="similarity">
    <text evidence="1">Belongs to the LysR transcriptional regulatory family.</text>
</comment>
<evidence type="ECO:0000256" key="2">
    <source>
        <dbReference type="ARBA" id="ARBA00023015"/>
    </source>
</evidence>
<accession>S9RSL2</accession>
<dbReference type="PATRIC" id="fig|1123360.3.peg.2654"/>
<dbReference type="Gene3D" id="3.40.190.290">
    <property type="match status" value="1"/>
</dbReference>
<evidence type="ECO:0000256" key="3">
    <source>
        <dbReference type="ARBA" id="ARBA00023125"/>
    </source>
</evidence>
<dbReference type="RefSeq" id="WP_021102030.1">
    <property type="nucleotide sequence ID" value="NZ_KE557314.1"/>
</dbReference>
<dbReference type="Gene3D" id="1.10.10.10">
    <property type="entry name" value="Winged helix-like DNA-binding domain superfamily/Winged helix DNA-binding domain"/>
    <property type="match status" value="1"/>
</dbReference>
<dbReference type="EMBL" id="AONI01000015">
    <property type="protein sequence ID" value="EPX76959.1"/>
    <property type="molecule type" value="Genomic_DNA"/>
</dbReference>
<dbReference type="GO" id="GO:0003700">
    <property type="term" value="F:DNA-binding transcription factor activity"/>
    <property type="evidence" value="ECO:0007669"/>
    <property type="project" value="InterPro"/>
</dbReference>
<dbReference type="GO" id="GO:0043565">
    <property type="term" value="F:sequence-specific DNA binding"/>
    <property type="evidence" value="ECO:0007669"/>
    <property type="project" value="TreeGrafter"/>
</dbReference>
<dbReference type="InterPro" id="IPR036388">
    <property type="entry name" value="WH-like_DNA-bd_sf"/>
</dbReference>
<evidence type="ECO:0000256" key="4">
    <source>
        <dbReference type="ARBA" id="ARBA00023163"/>
    </source>
</evidence>
<dbReference type="GO" id="GO:0006351">
    <property type="term" value="P:DNA-templated transcription"/>
    <property type="evidence" value="ECO:0007669"/>
    <property type="project" value="TreeGrafter"/>
</dbReference>
<keyword evidence="4" id="KW-0804">Transcription</keyword>
<keyword evidence="7" id="KW-1185">Reference proteome</keyword>
<dbReference type="InterPro" id="IPR005119">
    <property type="entry name" value="LysR_subst-bd"/>
</dbReference>
<dbReference type="Proteomes" id="UP000015351">
    <property type="component" value="Unassembled WGS sequence"/>
</dbReference>
<dbReference type="PROSITE" id="PS50931">
    <property type="entry name" value="HTH_LYSR"/>
    <property type="match status" value="1"/>
</dbReference>
<dbReference type="SUPFAM" id="SSF53850">
    <property type="entry name" value="Periplasmic binding protein-like II"/>
    <property type="match status" value="1"/>
</dbReference>
<keyword evidence="2" id="KW-0805">Transcription regulation</keyword>
<comment type="caution">
    <text evidence="6">The sequence shown here is derived from an EMBL/GenBank/DDBJ whole genome shotgun (WGS) entry which is preliminary data.</text>
</comment>
<sequence>MNGTNIKWDDLQFFLAVARSGGLSPAARATGSSPATLGRRMRTLEHDMGRELFIRHDRGYELTTEGRTLLSELTDVEARIVRLTAKTDDATRPLVKISAGTWTALLLLNSLDTLTGTPADIRLRFVSAEEVLDISRREVVIGFRNRRPSDERLAGRKLSRVEFAPYARADAPRKWIKVLADTPSARWLDKTIGKDAVCEVTSPRNCLDLALAGRGLALLPTFIGDAQPELERAGATIPELTHDQWLVTHQDDRHLPHVRRTLDRLADVLAGQYHHVKRDSAV</sequence>